<protein>
    <recommendedName>
        <fullName evidence="4">PKD domain-containing protein</fullName>
    </recommendedName>
</protein>
<dbReference type="AlphaFoldDB" id="A0A2W5KEB0"/>
<dbReference type="Proteomes" id="UP000249046">
    <property type="component" value="Unassembled WGS sequence"/>
</dbReference>
<feature type="signal peptide" evidence="1">
    <location>
        <begin position="1"/>
        <end position="19"/>
    </location>
</feature>
<keyword evidence="1" id="KW-0732">Signal</keyword>
<name>A0A2W5KEB0_9GAMM</name>
<evidence type="ECO:0000313" key="3">
    <source>
        <dbReference type="Proteomes" id="UP000249046"/>
    </source>
</evidence>
<gene>
    <name evidence="2" type="ORF">DI564_08655</name>
</gene>
<sequence length="157" mass="15601">MIVNRTTASLALALGGALALTACGKKEQAAPAPAPATTPAPTTPPPAPAGLLLVSIDLGSAVGADMKVTEAKTTFAPTDTIYAAVSTSGSAPSATIAAKWTYQDGQVVNEDSKAIAPTGAAVTTFQISKPDGWPAGSYQVAVSIDGKQAGSQSFQVQ</sequence>
<evidence type="ECO:0000313" key="2">
    <source>
        <dbReference type="EMBL" id="PZQ15396.1"/>
    </source>
</evidence>
<accession>A0A2W5KEB0</accession>
<dbReference type="EMBL" id="QFPO01000006">
    <property type="protein sequence ID" value="PZQ15396.1"/>
    <property type="molecule type" value="Genomic_DNA"/>
</dbReference>
<proteinExistence type="predicted"/>
<dbReference type="PROSITE" id="PS51257">
    <property type="entry name" value="PROKAR_LIPOPROTEIN"/>
    <property type="match status" value="1"/>
</dbReference>
<reference evidence="2 3" key="1">
    <citation type="submission" date="2017-08" db="EMBL/GenBank/DDBJ databases">
        <title>Infants hospitalized years apart are colonized by the same room-sourced microbial strains.</title>
        <authorList>
            <person name="Brooks B."/>
            <person name="Olm M.R."/>
            <person name="Firek B.A."/>
            <person name="Baker R."/>
            <person name="Thomas B.C."/>
            <person name="Morowitz M.J."/>
            <person name="Banfield J.F."/>
        </authorList>
    </citation>
    <scope>NUCLEOTIDE SEQUENCE [LARGE SCALE GENOMIC DNA]</scope>
    <source>
        <strain evidence="2">S2_005_003_R2_42</strain>
    </source>
</reference>
<evidence type="ECO:0000256" key="1">
    <source>
        <dbReference type="SAM" id="SignalP"/>
    </source>
</evidence>
<comment type="caution">
    <text evidence="2">The sequence shown here is derived from an EMBL/GenBank/DDBJ whole genome shotgun (WGS) entry which is preliminary data.</text>
</comment>
<evidence type="ECO:0008006" key="4">
    <source>
        <dbReference type="Google" id="ProtNLM"/>
    </source>
</evidence>
<feature type="chain" id="PRO_5016171302" description="PKD domain-containing protein" evidence="1">
    <location>
        <begin position="20"/>
        <end position="157"/>
    </location>
</feature>
<organism evidence="2 3">
    <name type="scientific">Rhodanobacter denitrificans</name>
    <dbReference type="NCBI Taxonomy" id="666685"/>
    <lineage>
        <taxon>Bacteria</taxon>
        <taxon>Pseudomonadati</taxon>
        <taxon>Pseudomonadota</taxon>
        <taxon>Gammaproteobacteria</taxon>
        <taxon>Lysobacterales</taxon>
        <taxon>Rhodanobacteraceae</taxon>
        <taxon>Rhodanobacter</taxon>
    </lineage>
</organism>